<dbReference type="GO" id="GO:0004180">
    <property type="term" value="F:carboxypeptidase activity"/>
    <property type="evidence" value="ECO:0007669"/>
    <property type="project" value="UniProtKB-KW"/>
</dbReference>
<keyword evidence="2" id="KW-0121">Carboxypeptidase</keyword>
<keyword evidence="3" id="KW-1185">Reference proteome</keyword>
<name>A0A431TYU5_9BACT</name>
<feature type="signal peptide" evidence="1">
    <location>
        <begin position="1"/>
        <end position="23"/>
    </location>
</feature>
<feature type="chain" id="PRO_5019362040" evidence="1">
    <location>
        <begin position="24"/>
        <end position="291"/>
    </location>
</feature>
<evidence type="ECO:0000256" key="1">
    <source>
        <dbReference type="SAM" id="SignalP"/>
    </source>
</evidence>
<accession>A0A431TYU5</accession>
<comment type="caution">
    <text evidence="2">The sequence shown here is derived from an EMBL/GenBank/DDBJ whole genome shotgun (WGS) entry which is preliminary data.</text>
</comment>
<dbReference type="RefSeq" id="WP_126694910.1">
    <property type="nucleotide sequence ID" value="NZ_RXOF01000013.1"/>
</dbReference>
<dbReference type="AlphaFoldDB" id="A0A431TYU5"/>
<dbReference type="EMBL" id="RXOF01000013">
    <property type="protein sequence ID" value="RTQ47109.1"/>
    <property type="molecule type" value="Genomic_DNA"/>
</dbReference>
<reference evidence="2 3" key="1">
    <citation type="submission" date="2018-12" db="EMBL/GenBank/DDBJ databases">
        <title>Hymenobacter gummosus sp. nov., isolated from a spring.</title>
        <authorList>
            <person name="Nie L."/>
        </authorList>
    </citation>
    <scope>NUCLEOTIDE SEQUENCE [LARGE SCALE GENOMIC DNA]</scope>
    <source>
        <strain evidence="2 3">KCTC 52166</strain>
    </source>
</reference>
<organism evidence="2 3">
    <name type="scientific">Hymenobacter gummosus</name>
    <dbReference type="NCBI Taxonomy" id="1776032"/>
    <lineage>
        <taxon>Bacteria</taxon>
        <taxon>Pseudomonadati</taxon>
        <taxon>Bacteroidota</taxon>
        <taxon>Cytophagia</taxon>
        <taxon>Cytophagales</taxon>
        <taxon>Hymenobacteraceae</taxon>
        <taxon>Hymenobacter</taxon>
    </lineage>
</organism>
<evidence type="ECO:0000313" key="3">
    <source>
        <dbReference type="Proteomes" id="UP000282184"/>
    </source>
</evidence>
<gene>
    <name evidence="2" type="ORF">EJV47_19625</name>
</gene>
<dbReference type="SUPFAM" id="SSF49464">
    <property type="entry name" value="Carboxypeptidase regulatory domain-like"/>
    <property type="match status" value="1"/>
</dbReference>
<dbReference type="InterPro" id="IPR008969">
    <property type="entry name" value="CarboxyPept-like_regulatory"/>
</dbReference>
<keyword evidence="2" id="KW-0645">Protease</keyword>
<dbReference type="Proteomes" id="UP000282184">
    <property type="component" value="Unassembled WGS sequence"/>
</dbReference>
<keyword evidence="1" id="KW-0732">Signal</keyword>
<dbReference type="Gene3D" id="2.60.40.1120">
    <property type="entry name" value="Carboxypeptidase-like, regulatory domain"/>
    <property type="match status" value="1"/>
</dbReference>
<protein>
    <submittedName>
        <fullName evidence="2">Carboxypeptidase-like regulatory domain-containing protein</fullName>
    </submittedName>
</protein>
<sequence length="291" mass="31174">MPRLCPPLAVFLLSLLLPALAGAQVISGTVLNAQTQAPVPFATIGLPGREVGTVADELGRYRLDAAGAAPTDSVRVSSLGFRPRHLTLAQLRAEPTVALSTGTVALREVQVLARSAFRRTHTLGSVSKANMAAIGLAAGELGAQIGTIIRLKRPPSRLLRAGFFVGQDAGATVTCRLHFYRLDAKGWPTDEQLLDRELIVRAPVQRGGSVVFELADEQLLLAEDFFMAVELLKWEGEAAAEDGLVFGSLLGSTATSLYYRRTAQVAWKRTLLDASAADVRPILSFFVTVQD</sequence>
<dbReference type="Pfam" id="PF13715">
    <property type="entry name" value="CarbopepD_reg_2"/>
    <property type="match status" value="1"/>
</dbReference>
<dbReference type="OrthoDB" id="2247630at2"/>
<proteinExistence type="predicted"/>
<evidence type="ECO:0000313" key="2">
    <source>
        <dbReference type="EMBL" id="RTQ47109.1"/>
    </source>
</evidence>
<keyword evidence="2" id="KW-0378">Hydrolase</keyword>